<feature type="region of interest" description="Disordered" evidence="1">
    <location>
        <begin position="20"/>
        <end position="41"/>
    </location>
</feature>
<keyword evidence="2" id="KW-0223">Dioxygenase</keyword>
<accession>A0ABP3AD37</accession>
<feature type="compositionally biased region" description="Basic and acidic residues" evidence="1">
    <location>
        <begin position="70"/>
        <end position="81"/>
    </location>
</feature>
<dbReference type="Gene3D" id="3.40.47.10">
    <property type="match status" value="1"/>
</dbReference>
<sequence length="256" mass="28255">MEAVRAAVADAGLTPLMSTASRRWVTPRPPTSTPNCRSTPGLRNRLRYRRVVEPGDVGLPCRRRAARPSCDRLPDHSDAGRHRCAPTGAGRSRSAAGPHVRCCRGCPRPAVGPMDDITDLIAAHAYSAANWLALNCRRHMELYGTTREQLGWVALNGRRNAALNPLAVYREPMTMADYLGRARCPHHWACWIAMCPSTAASRCWSRPPNTRVIVRPALSGSRRLGDPMGPAAGFTAPTIPRWRCRTPRRRCGRAPR</sequence>
<dbReference type="EMBL" id="JAOL01000147">
    <property type="protein sequence ID" value="EUA88150.1"/>
    <property type="molecule type" value="Genomic_DNA"/>
</dbReference>
<reference evidence="2 3" key="1">
    <citation type="submission" date="2014-01" db="EMBL/GenBank/DDBJ databases">
        <authorList>
            <person name="Dobos K."/>
            <person name="Lenaerts A."/>
            <person name="Ordway D."/>
            <person name="DeGroote M.A."/>
            <person name="Parker T."/>
            <person name="Sizemore C."/>
            <person name="Tallon L.J."/>
            <person name="Sadzewicz L.K."/>
            <person name="Sengamalay N."/>
            <person name="Fraser C.M."/>
            <person name="Hine E."/>
            <person name="Shefchek K.A."/>
            <person name="Das S.P."/>
            <person name="Tettelin H."/>
        </authorList>
    </citation>
    <scope>NUCLEOTIDE SEQUENCE [LARGE SCALE GENOMIC DNA]</scope>
    <source>
        <strain evidence="2 3">Harvey</strain>
    </source>
</reference>
<dbReference type="GO" id="GO:0051213">
    <property type="term" value="F:dioxygenase activity"/>
    <property type="evidence" value="ECO:0007669"/>
    <property type="project" value="UniProtKB-KW"/>
</dbReference>
<protein>
    <submittedName>
        <fullName evidence="2">Diterpenoid dioxygenase</fullName>
    </submittedName>
</protein>
<gene>
    <name evidence="2" type="ORF">I551_5408</name>
</gene>
<evidence type="ECO:0000256" key="1">
    <source>
        <dbReference type="SAM" id="MobiDB-lite"/>
    </source>
</evidence>
<keyword evidence="2" id="KW-0560">Oxidoreductase</keyword>
<evidence type="ECO:0000313" key="2">
    <source>
        <dbReference type="EMBL" id="EUA88150.1"/>
    </source>
</evidence>
<feature type="region of interest" description="Disordered" evidence="1">
    <location>
        <begin position="70"/>
        <end position="97"/>
    </location>
</feature>
<proteinExistence type="predicted"/>
<dbReference type="Proteomes" id="UP000020681">
    <property type="component" value="Unassembled WGS sequence"/>
</dbReference>
<keyword evidence="3" id="KW-1185">Reference proteome</keyword>
<evidence type="ECO:0000313" key="3">
    <source>
        <dbReference type="Proteomes" id="UP000020681"/>
    </source>
</evidence>
<organism evidence="2 3">
    <name type="scientific">Mycobacterium ulcerans str. Harvey</name>
    <dbReference type="NCBI Taxonomy" id="1299332"/>
    <lineage>
        <taxon>Bacteria</taxon>
        <taxon>Bacillati</taxon>
        <taxon>Actinomycetota</taxon>
        <taxon>Actinomycetes</taxon>
        <taxon>Mycobacteriales</taxon>
        <taxon>Mycobacteriaceae</taxon>
        <taxon>Mycobacterium</taxon>
        <taxon>Mycobacterium ulcerans group</taxon>
    </lineage>
</organism>
<name>A0ABP3AD37_MYCUL</name>
<dbReference type="InterPro" id="IPR016039">
    <property type="entry name" value="Thiolase-like"/>
</dbReference>
<comment type="caution">
    <text evidence="2">The sequence shown here is derived from an EMBL/GenBank/DDBJ whole genome shotgun (WGS) entry which is preliminary data.</text>
</comment>